<dbReference type="InterPro" id="IPR036397">
    <property type="entry name" value="RNaseH_sf"/>
</dbReference>
<name>A0A7M7PMP8_STRPU</name>
<dbReference type="EnsemblMetazoa" id="XM_030997678">
    <property type="protein sequence ID" value="XP_030853538"/>
    <property type="gene ID" value="LOC115929192"/>
</dbReference>
<accession>A0A7M7PMP8</accession>
<dbReference type="OrthoDB" id="775972at2759"/>
<dbReference type="Gene3D" id="3.30.420.10">
    <property type="entry name" value="Ribonuclease H-like superfamily/Ribonuclease H"/>
    <property type="match status" value="1"/>
</dbReference>
<dbReference type="FunFam" id="3.30.70.270:FF:000115">
    <property type="entry name" value="Polyprotein of retroviral origin, putative"/>
    <property type="match status" value="1"/>
</dbReference>
<dbReference type="CDD" id="cd05481">
    <property type="entry name" value="retropepsin_like_LTR_1"/>
    <property type="match status" value="1"/>
</dbReference>
<feature type="domain" description="Reverse transcriptase" evidence="2">
    <location>
        <begin position="464"/>
        <end position="641"/>
    </location>
</feature>
<feature type="compositionally biased region" description="Polar residues" evidence="1">
    <location>
        <begin position="1292"/>
        <end position="1305"/>
    </location>
</feature>
<evidence type="ECO:0000259" key="2">
    <source>
        <dbReference type="PROSITE" id="PS50878"/>
    </source>
</evidence>
<dbReference type="FunFam" id="3.30.70.270:FF:000100">
    <property type="entry name" value="Uncharacterized protein"/>
    <property type="match status" value="1"/>
</dbReference>
<reference evidence="4" key="2">
    <citation type="submission" date="2021-01" db="UniProtKB">
        <authorList>
            <consortium name="EnsemblMetazoa"/>
        </authorList>
    </citation>
    <scope>IDENTIFICATION</scope>
</reference>
<dbReference type="Gene3D" id="2.40.70.10">
    <property type="entry name" value="Acid Proteases"/>
    <property type="match status" value="1"/>
</dbReference>
<dbReference type="InParanoid" id="A0A7M7PMP8"/>
<dbReference type="SUPFAM" id="SSF53098">
    <property type="entry name" value="Ribonuclease H-like"/>
    <property type="match status" value="1"/>
</dbReference>
<feature type="region of interest" description="Disordered" evidence="1">
    <location>
        <begin position="1180"/>
        <end position="1200"/>
    </location>
</feature>
<dbReference type="InterPro" id="IPR041577">
    <property type="entry name" value="RT_RNaseH_2"/>
</dbReference>
<dbReference type="Pfam" id="PF17919">
    <property type="entry name" value="RT_RNaseH_2"/>
    <property type="match status" value="1"/>
</dbReference>
<organism evidence="4 5">
    <name type="scientific">Strongylocentrotus purpuratus</name>
    <name type="common">Purple sea urchin</name>
    <dbReference type="NCBI Taxonomy" id="7668"/>
    <lineage>
        <taxon>Eukaryota</taxon>
        <taxon>Metazoa</taxon>
        <taxon>Echinodermata</taxon>
        <taxon>Eleutherozoa</taxon>
        <taxon>Echinozoa</taxon>
        <taxon>Echinoidea</taxon>
        <taxon>Euechinoidea</taxon>
        <taxon>Echinacea</taxon>
        <taxon>Camarodonta</taxon>
        <taxon>Echinidea</taxon>
        <taxon>Strongylocentrotidae</taxon>
        <taxon>Strongylocentrotus</taxon>
    </lineage>
</organism>
<dbReference type="Gene3D" id="3.10.10.10">
    <property type="entry name" value="HIV Type 1 Reverse Transcriptase, subunit A, domain 1"/>
    <property type="match status" value="1"/>
</dbReference>
<dbReference type="FunFam" id="1.10.340.70:FF:000003">
    <property type="entry name" value="Protein CBG25708"/>
    <property type="match status" value="1"/>
</dbReference>
<dbReference type="Pfam" id="PF00078">
    <property type="entry name" value="RVT_1"/>
    <property type="match status" value="1"/>
</dbReference>
<feature type="compositionally biased region" description="Polar residues" evidence="1">
    <location>
        <begin position="201"/>
        <end position="233"/>
    </location>
</feature>
<dbReference type="PANTHER" id="PTHR37984:SF8">
    <property type="entry name" value="CCHC-TYPE DOMAIN-CONTAINING PROTEIN"/>
    <property type="match status" value="1"/>
</dbReference>
<dbReference type="InterPro" id="IPR043128">
    <property type="entry name" value="Rev_trsase/Diguanyl_cyclase"/>
</dbReference>
<dbReference type="FunFam" id="3.30.420.10:FF:000063">
    <property type="entry name" value="Retrovirus-related Pol polyprotein from transposon 297-like Protein"/>
    <property type="match status" value="1"/>
</dbReference>
<dbReference type="Pfam" id="PF17921">
    <property type="entry name" value="Integrase_H2C2"/>
    <property type="match status" value="1"/>
</dbReference>
<reference evidence="5" key="1">
    <citation type="submission" date="2015-02" db="EMBL/GenBank/DDBJ databases">
        <title>Genome sequencing for Strongylocentrotus purpuratus.</title>
        <authorList>
            <person name="Murali S."/>
            <person name="Liu Y."/>
            <person name="Vee V."/>
            <person name="English A."/>
            <person name="Wang M."/>
            <person name="Skinner E."/>
            <person name="Han Y."/>
            <person name="Muzny D.M."/>
            <person name="Worley K.C."/>
            <person name="Gibbs R.A."/>
        </authorList>
    </citation>
    <scope>NUCLEOTIDE SEQUENCE</scope>
</reference>
<dbReference type="InterPro" id="IPR021109">
    <property type="entry name" value="Peptidase_aspartic_dom_sf"/>
</dbReference>
<dbReference type="InterPro" id="IPR000477">
    <property type="entry name" value="RT_dom"/>
</dbReference>
<evidence type="ECO:0000313" key="5">
    <source>
        <dbReference type="Proteomes" id="UP000007110"/>
    </source>
</evidence>
<evidence type="ECO:0008006" key="6">
    <source>
        <dbReference type="Google" id="ProtNLM"/>
    </source>
</evidence>
<feature type="region of interest" description="Disordered" evidence="1">
    <location>
        <begin position="197"/>
        <end position="234"/>
    </location>
</feature>
<feature type="region of interest" description="Disordered" evidence="1">
    <location>
        <begin position="1250"/>
        <end position="1316"/>
    </location>
</feature>
<proteinExistence type="predicted"/>
<protein>
    <recommendedName>
        <fullName evidence="6">Endonuclease</fullName>
    </recommendedName>
</protein>
<dbReference type="Pfam" id="PF00665">
    <property type="entry name" value="rve"/>
    <property type="match status" value="1"/>
</dbReference>
<dbReference type="GeneID" id="115929192"/>
<dbReference type="InterPro" id="IPR050951">
    <property type="entry name" value="Retrovirus_Pol_polyprotein"/>
</dbReference>
<dbReference type="InterPro" id="IPR012337">
    <property type="entry name" value="RNaseH-like_sf"/>
</dbReference>
<dbReference type="CDD" id="cd01647">
    <property type="entry name" value="RT_LTR"/>
    <property type="match status" value="1"/>
</dbReference>
<dbReference type="InterPro" id="IPR041588">
    <property type="entry name" value="Integrase_H2C2"/>
</dbReference>
<dbReference type="Proteomes" id="UP000007110">
    <property type="component" value="Unassembled WGS sequence"/>
</dbReference>
<dbReference type="RefSeq" id="XP_030853538.1">
    <property type="nucleotide sequence ID" value="XM_030997678.1"/>
</dbReference>
<dbReference type="InterPro" id="IPR001584">
    <property type="entry name" value="Integrase_cat-core"/>
</dbReference>
<dbReference type="OMA" id="WIENITV"/>
<dbReference type="CDD" id="cd09274">
    <property type="entry name" value="RNase_HI_RT_Ty3"/>
    <property type="match status" value="1"/>
</dbReference>
<dbReference type="GO" id="GO:0003676">
    <property type="term" value="F:nucleic acid binding"/>
    <property type="evidence" value="ECO:0007669"/>
    <property type="project" value="InterPro"/>
</dbReference>
<dbReference type="Gene3D" id="3.30.70.270">
    <property type="match status" value="2"/>
</dbReference>
<dbReference type="FunFam" id="3.10.10.10:FF:000003">
    <property type="entry name" value="Retrovirus-related Pol polyprotein from transposon 297-like Protein"/>
    <property type="match status" value="1"/>
</dbReference>
<dbReference type="KEGG" id="spu:115929192"/>
<dbReference type="InterPro" id="IPR043502">
    <property type="entry name" value="DNA/RNA_pol_sf"/>
</dbReference>
<dbReference type="FunFam" id="3.10.20.370:FF:000001">
    <property type="entry name" value="Retrovirus-related Pol polyprotein from transposon 17.6-like protein"/>
    <property type="match status" value="1"/>
</dbReference>
<feature type="domain" description="Integrase catalytic" evidence="3">
    <location>
        <begin position="1014"/>
        <end position="1187"/>
    </location>
</feature>
<dbReference type="SUPFAM" id="SSF50630">
    <property type="entry name" value="Acid proteases"/>
    <property type="match status" value="1"/>
</dbReference>
<sequence>MATNLSQPQPLELTGNLAENWKRFKQRFELYNVASGMSKTEEKAQTSMLLHVIGEEALDIYNTFQFEEDTGDEMKLEKVLKKFENYCMPKRNVTFERHKFFTRSQHENETTDQYATELRNRAKSCDFGDLKDSLIRDRIICGIVNSMVRERLLRQDDLTLDKTLQLCRSAETTRAQAKELSSTDEVLVDALGSRRKLFHGNQRQNPRQSLGQQQTQRPYRSQNQTQGQKSRNSCGRCGNWHGQNACPAQGQICKKCGLGNHFAKCCKTPMSKVINEMQNLEVEDEFMVDVVETLESRDEWKVKLVVNSRPVIFKLDTGAQTNLLPESVYQSLIPRPKLHPARVRLTGYSGVVIPVKGRCYVQVEYKGLTHNMAVLVTPGDRQPLLGLQACEQLKLVKRVLNVKTESKNVIVDDYEDVFEGLGCVPGKHHITLKENAQPVQHACRKIPFPLRNQLKDELDKMERLKVITPVDEPSDWVSSLVVVMKKNNQLRVCLDPRDLNRSIKREHYQLPSREEITAQFAGAKYFSKLDASSGFWQIELDEESSRLCTFITPFGRYRFLRLPFGVCSAPEVFHKVVHNLFAHIPGVNTMMDDIVVWGSTQQEHDTRLKQVLDIAQKANLKLNRDKCEFNVSQMTFIGDVISEQGVQPDPKKVAAILNMERPQNKQDVQRFLGMVNYQGKFIPDLSTKSAPLRSLLEKRNEWMWQDAQEKAWCQLKEALTQEPVLHFYDSTKPTKLSADASKNGLGAVLLQQHDQNWFPIAYASRAMTDAETRYAQIEKELLAMTSACERFHQYIHGRQVEVETDHKPLVPLFKKSLCDCPLRIQRLLIRVQRYDLKVSYTPGKYMYTADALSRAVDPQADMQVEREEDIRIYVDTIMETLPVTSNRKSQFVDETQKDKTLQELIGIIKDGWPETKQQCPVAIRAYWNIRNELSEAEGLIMKGSRIVVPSTMKKQMLDKIHEGHLGIEKCKRRAREVLYWPRINQDITEMVQNCNSCLMYKPKQQTESLKPHTVPNRPWEKIAADLFTLNNKDYMVIVDYYSQFIEVCPLSTTTSKTVITKMKEVFSRQGTPSELVTDNGPQLASKEFKNFAQDWDFCHTTTSPYHPQSNGLAENAVKIVKNLIRKCQDSRQDVYRALQVYRSSPLECGKSPAELLYNRRLRSNLPMVDKLLDPQHINPQQVRERKEGQKVKQKERYDKHARDLPELNIGQTVRLQNMHNNQWSQSGIVKVKLPNRSYLVETEYGEIRRRNRRHLRPAPTRRDDRFQQTTQTDSDPDDEDVSEPTPERSGVPAQQASSYMTTRSGRISKPPNRMDL</sequence>
<keyword evidence="5" id="KW-1185">Reference proteome</keyword>
<evidence type="ECO:0000256" key="1">
    <source>
        <dbReference type="SAM" id="MobiDB-lite"/>
    </source>
</evidence>
<dbReference type="PANTHER" id="PTHR37984">
    <property type="entry name" value="PROTEIN CBG26694"/>
    <property type="match status" value="1"/>
</dbReference>
<dbReference type="SUPFAM" id="SSF56672">
    <property type="entry name" value="DNA/RNA polymerases"/>
    <property type="match status" value="1"/>
</dbReference>
<evidence type="ECO:0000259" key="3">
    <source>
        <dbReference type="PROSITE" id="PS50994"/>
    </source>
</evidence>
<evidence type="ECO:0000313" key="4">
    <source>
        <dbReference type="EnsemblMetazoa" id="XP_030853538"/>
    </source>
</evidence>
<feature type="compositionally biased region" description="Basic and acidic residues" evidence="1">
    <location>
        <begin position="1182"/>
        <end position="1200"/>
    </location>
</feature>
<dbReference type="Pfam" id="PF13650">
    <property type="entry name" value="Asp_protease_2"/>
    <property type="match status" value="1"/>
</dbReference>
<dbReference type="GO" id="GO:0015074">
    <property type="term" value="P:DNA integration"/>
    <property type="evidence" value="ECO:0007669"/>
    <property type="project" value="InterPro"/>
</dbReference>
<dbReference type="PROSITE" id="PS50994">
    <property type="entry name" value="INTEGRASE"/>
    <property type="match status" value="1"/>
</dbReference>
<dbReference type="PROSITE" id="PS50878">
    <property type="entry name" value="RT_POL"/>
    <property type="match status" value="1"/>
</dbReference>
<dbReference type="Gene3D" id="1.10.340.70">
    <property type="match status" value="1"/>
</dbReference>